<keyword evidence="2" id="KW-0732">Signal</keyword>
<dbReference type="SMART" id="SM00028">
    <property type="entry name" value="TPR"/>
    <property type="match status" value="2"/>
</dbReference>
<organism evidence="4 5">
    <name type="scientific">Hafnia alvei FB1</name>
    <dbReference type="NCBI Taxonomy" id="1453496"/>
    <lineage>
        <taxon>Bacteria</taxon>
        <taxon>Pseudomonadati</taxon>
        <taxon>Pseudomonadota</taxon>
        <taxon>Gammaproteobacteria</taxon>
        <taxon>Enterobacterales</taxon>
        <taxon>Hafniaceae</taxon>
        <taxon>Hafnia</taxon>
    </lineage>
</organism>
<dbReference type="EMBL" id="CP009706">
    <property type="protein sequence ID" value="AIU72506.1"/>
    <property type="molecule type" value="Genomic_DNA"/>
</dbReference>
<dbReference type="InterPro" id="IPR019734">
    <property type="entry name" value="TPR_rpt"/>
</dbReference>
<feature type="repeat" description="TPR" evidence="1">
    <location>
        <begin position="609"/>
        <end position="642"/>
    </location>
</feature>
<name>A0A097R1A6_HAFAL</name>
<dbReference type="KEGG" id="hav:AT03_08975"/>
<dbReference type="HOGENOM" id="CLU_012342_0_0_6"/>
<feature type="domain" description="Bacteriophage N4 adsorption protein A C-terminal" evidence="3">
    <location>
        <begin position="808"/>
        <end position="975"/>
    </location>
</feature>
<dbReference type="Proteomes" id="UP000029986">
    <property type="component" value="Chromosome"/>
</dbReference>
<feature type="chain" id="PRO_5001937127" description="Bacteriophage N4 adsorption protein A C-terminal domain-containing protein" evidence="2">
    <location>
        <begin position="23"/>
        <end position="991"/>
    </location>
</feature>
<dbReference type="InterPro" id="IPR025137">
    <property type="entry name" value="NfrA_C"/>
</dbReference>
<evidence type="ECO:0000256" key="1">
    <source>
        <dbReference type="PROSITE-ProRule" id="PRU00339"/>
    </source>
</evidence>
<dbReference type="Pfam" id="PF14559">
    <property type="entry name" value="TPR_19"/>
    <property type="match status" value="1"/>
</dbReference>
<evidence type="ECO:0000313" key="4">
    <source>
        <dbReference type="EMBL" id="AIU72506.1"/>
    </source>
</evidence>
<dbReference type="AlphaFoldDB" id="A0A097R1A6"/>
<gene>
    <name evidence="4" type="ORF">AT03_08975</name>
</gene>
<evidence type="ECO:0000259" key="3">
    <source>
        <dbReference type="Pfam" id="PF13283"/>
    </source>
</evidence>
<dbReference type="InterPro" id="IPR011990">
    <property type="entry name" value="TPR-like_helical_dom_sf"/>
</dbReference>
<dbReference type="RefSeq" id="WP_038502140.1">
    <property type="nucleotide sequence ID" value="NZ_CP009706.1"/>
</dbReference>
<dbReference type="PROSITE" id="PS50005">
    <property type="entry name" value="TPR"/>
    <property type="match status" value="1"/>
</dbReference>
<dbReference type="Gene3D" id="1.25.40.10">
    <property type="entry name" value="Tetratricopeptide repeat domain"/>
    <property type="match status" value="2"/>
</dbReference>
<dbReference type="Pfam" id="PF13283">
    <property type="entry name" value="NfrA_C"/>
    <property type="match status" value="1"/>
</dbReference>
<dbReference type="SUPFAM" id="SSF48452">
    <property type="entry name" value="TPR-like"/>
    <property type="match status" value="3"/>
</dbReference>
<proteinExistence type="predicted"/>
<evidence type="ECO:0000313" key="5">
    <source>
        <dbReference type="Proteomes" id="UP000029986"/>
    </source>
</evidence>
<evidence type="ECO:0000256" key="2">
    <source>
        <dbReference type="SAM" id="SignalP"/>
    </source>
</evidence>
<keyword evidence="1" id="KW-0802">TPR repeat</keyword>
<keyword evidence="5" id="KW-1185">Reference proteome</keyword>
<dbReference type="OrthoDB" id="7312176at2"/>
<sequence length="991" mass="111336">MIKRCHLSVLIASVLMSTVAFAAAEPGSSEDLGISDRQYFMVYPHLEKAMRALKEGRESVAISEFERAQKQAPESARLALYLSEAYRHFGHDDQAKAVLDRQLKRTPSSAPGYIELKAALAAVPGKTWTINTLADLKRYQADCDSAPTIYCRSDVGQHALRLGQLDIAKAQLNDAKFNATPEGHTLADAIMQRAIFLKKWDDVDDSFERLRTQGKLTYEQSNQWFGILLAQHSDDKLVALQGINVMNAPLQQLHYAQSLALRNENARLSTYLQTRTPRFVQQDQERGWLYLLAKYSQNPSEALAIYPIDFVENKAYIAQTLIPDRIAQHDLAGAKRLLAGYSRDQLLEQRLQLSEAENDTAQIVQLARQMYQRSPQDLTLLDRLSYQLVKTGQKAEASRLLLARYPYQNAGATGQNLTSRLMVLLKEGPRLLTAKDIERLSVPLPTPQQRMQQASVFNTEEQCPIVRHLLGDMSPDYGATAWYQLANCYRTDSPGLALFAYQQADRRQSNTFSKRSLAYQAYAVQDFQAATRAWSAVPVADMSAEDTMAAANSALAAHDIRASTGWLSEAKKHQQDKTAEYWWLHSHSQNDPSGALADLNRSIEIKPMASALADRAALYRQQNQLNLALADLHQAIAIEPDNTANHAALGYALWDADHIALSRDELKLAEHHTPDDPALIQQLAYVNQRLDDIPQAQSYTERVVDDIDRGYAPQGLSEQDAERRFNFRRMHEDTGRRWTFSVDTSMGLSGKNSIPNSSVLGSSTQPYAARRSYGQMEAEYRVGRNQIVDGDLLSVYSRVFAGSGNEGNFLPTKAPMMGLGVRWKPLREQVFYLAAEQQIPLDRHESEADMLLRASASFLNGGKYSDEWHPNGNGWIAQNLYLDAAHYVKQDSQSYTADYRLSWHQKIPNIPSAQTLEPYGHLQYNATQNGAYSDAKLGGIGVRWNMWSGENHYDAYPHKISVGIEFQHLFSGKNQFVESKNGAFVTFGGRW</sequence>
<protein>
    <recommendedName>
        <fullName evidence="3">Bacteriophage N4 adsorption protein A C-terminal domain-containing protein</fullName>
    </recommendedName>
</protein>
<accession>A0A097R1A6</accession>
<reference evidence="4 5" key="1">
    <citation type="journal article" date="2014" name="Gut Pathog.">
        <title>Gene clusters of Hafnia alvei strain FB1 important in survival and pathogenesis: a draft genome perspective.</title>
        <authorList>
            <person name="Tan J.Y."/>
            <person name="Yin W.F."/>
            <person name="Chan K.G."/>
        </authorList>
    </citation>
    <scope>NUCLEOTIDE SEQUENCE [LARGE SCALE GENOMIC DNA]</scope>
    <source>
        <strain evidence="4 5">FB1</strain>
    </source>
</reference>
<feature type="signal peptide" evidence="2">
    <location>
        <begin position="1"/>
        <end position="22"/>
    </location>
</feature>
<dbReference type="eggNOG" id="COG4783">
    <property type="taxonomic scope" value="Bacteria"/>
</dbReference>
<dbReference type="PATRIC" id="fig|1453496.5.peg.1791"/>